<evidence type="ECO:0000259" key="3">
    <source>
        <dbReference type="SMART" id="SM00318"/>
    </source>
</evidence>
<evidence type="ECO:0000256" key="2">
    <source>
        <dbReference type="SAM" id="Phobius"/>
    </source>
</evidence>
<dbReference type="Proteomes" id="UP000249299">
    <property type="component" value="Unassembled WGS sequence"/>
</dbReference>
<dbReference type="InterPro" id="IPR016071">
    <property type="entry name" value="Staphylococal_nuclease_OB-fold"/>
</dbReference>
<dbReference type="EMBL" id="NPEV01000019">
    <property type="protein sequence ID" value="RAI27379.1"/>
    <property type="molecule type" value="Genomic_DNA"/>
</dbReference>
<evidence type="ECO:0000313" key="4">
    <source>
        <dbReference type="EMBL" id="RAI27379.1"/>
    </source>
</evidence>
<keyword evidence="2" id="KW-1133">Transmembrane helix</keyword>
<dbReference type="AlphaFoldDB" id="A0A327JLX5"/>
<comment type="caution">
    <text evidence="4">The sequence shown here is derived from an EMBL/GenBank/DDBJ whole genome shotgun (WGS) entry which is preliminary data.</text>
</comment>
<keyword evidence="2" id="KW-0472">Membrane</keyword>
<dbReference type="SUPFAM" id="SSF50199">
    <property type="entry name" value="Staphylococcal nuclease"/>
    <property type="match status" value="1"/>
</dbReference>
<evidence type="ECO:0000256" key="1">
    <source>
        <dbReference type="SAM" id="MobiDB-lite"/>
    </source>
</evidence>
<evidence type="ECO:0000313" key="5">
    <source>
        <dbReference type="Proteomes" id="UP000249299"/>
    </source>
</evidence>
<organism evidence="4 5">
    <name type="scientific">Rhodobium orientis</name>
    <dbReference type="NCBI Taxonomy" id="34017"/>
    <lineage>
        <taxon>Bacteria</taxon>
        <taxon>Pseudomonadati</taxon>
        <taxon>Pseudomonadota</taxon>
        <taxon>Alphaproteobacteria</taxon>
        <taxon>Hyphomicrobiales</taxon>
        <taxon>Rhodobiaceae</taxon>
        <taxon>Rhodobium</taxon>
    </lineage>
</organism>
<feature type="domain" description="TNase-like" evidence="3">
    <location>
        <begin position="142"/>
        <end position="262"/>
    </location>
</feature>
<name>A0A327JLX5_9HYPH</name>
<reference evidence="4 5" key="1">
    <citation type="submission" date="2017-07" db="EMBL/GenBank/DDBJ databases">
        <title>Draft Genome Sequences of Select Purple Nonsulfur Bacteria.</title>
        <authorList>
            <person name="Lasarre B."/>
            <person name="Mckinlay J.B."/>
        </authorList>
    </citation>
    <scope>NUCLEOTIDE SEQUENCE [LARGE SCALE GENOMIC DNA]</scope>
    <source>
        <strain evidence="4 5">DSM 11290</strain>
    </source>
</reference>
<sequence length="262" mass="27930">MTAESRRHVRFFGYLIVAIGAVALFWLLAGIDLPTGEAPDAVEVTAMPEPVRQDAQEPTGQAVRPTEPANEPSVDVSPEPEAKTESAGTATARTDPAGAGEMVVLAPARNVTPREMTQGPVVVGRTLRLPGPPPPPKPKRPKRFFRVIVSDAGTIDAGDVTIKIADVETPELNRTCTDAKGKDWPCGLIARTALRRLIRIRAIECAPPATDDGATITTSCKVGPLDIATWLVGRGWAKPTTDDPQLAKARDAAKAAKRGLWR</sequence>
<proteinExistence type="predicted"/>
<feature type="region of interest" description="Disordered" evidence="1">
    <location>
        <begin position="52"/>
        <end position="97"/>
    </location>
</feature>
<protein>
    <recommendedName>
        <fullName evidence="3">TNase-like domain-containing protein</fullName>
    </recommendedName>
</protein>
<dbReference type="Gene3D" id="2.40.50.90">
    <property type="match status" value="1"/>
</dbReference>
<dbReference type="SMART" id="SM00318">
    <property type="entry name" value="SNc"/>
    <property type="match status" value="1"/>
</dbReference>
<dbReference type="InterPro" id="IPR035437">
    <property type="entry name" value="SNase_OB-fold_sf"/>
</dbReference>
<gene>
    <name evidence="4" type="ORF">CH339_10600</name>
</gene>
<feature type="transmembrane region" description="Helical" evidence="2">
    <location>
        <begin position="12"/>
        <end position="31"/>
    </location>
</feature>
<keyword evidence="2" id="KW-0812">Transmembrane</keyword>
<accession>A0A327JLX5</accession>
<keyword evidence="5" id="KW-1185">Reference proteome</keyword>